<name>A0A2T0T608_9BACT</name>
<keyword evidence="1" id="KW-0547">Nucleotide-binding</keyword>
<feature type="compositionally biased region" description="Basic and acidic residues" evidence="7">
    <location>
        <begin position="150"/>
        <end position="163"/>
    </location>
</feature>
<dbReference type="InterPro" id="IPR025944">
    <property type="entry name" value="Sigma_54_int_dom_CS"/>
</dbReference>
<evidence type="ECO:0000313" key="11">
    <source>
        <dbReference type="Proteomes" id="UP000238375"/>
    </source>
</evidence>
<dbReference type="PANTHER" id="PTHR32071:SF113">
    <property type="entry name" value="ALGINATE BIOSYNTHESIS TRANSCRIPTIONAL REGULATORY PROTEIN ALGB"/>
    <property type="match status" value="1"/>
</dbReference>
<dbReference type="SMART" id="SM00448">
    <property type="entry name" value="REC"/>
    <property type="match status" value="1"/>
</dbReference>
<dbReference type="SUPFAM" id="SSF52172">
    <property type="entry name" value="CheY-like"/>
    <property type="match status" value="1"/>
</dbReference>
<dbReference type="Pfam" id="PF25601">
    <property type="entry name" value="AAA_lid_14"/>
    <property type="match status" value="1"/>
</dbReference>
<dbReference type="SMART" id="SM00382">
    <property type="entry name" value="AAA"/>
    <property type="match status" value="1"/>
</dbReference>
<organism evidence="10 11">
    <name type="scientific">Spirosoma oryzae</name>
    <dbReference type="NCBI Taxonomy" id="1469603"/>
    <lineage>
        <taxon>Bacteria</taxon>
        <taxon>Pseudomonadati</taxon>
        <taxon>Bacteroidota</taxon>
        <taxon>Cytophagia</taxon>
        <taxon>Cytophagales</taxon>
        <taxon>Cytophagaceae</taxon>
        <taxon>Spirosoma</taxon>
    </lineage>
</organism>
<keyword evidence="4 10" id="KW-0238">DNA-binding</keyword>
<dbReference type="GO" id="GO:0005524">
    <property type="term" value="F:ATP binding"/>
    <property type="evidence" value="ECO:0007669"/>
    <property type="project" value="UniProtKB-KW"/>
</dbReference>
<gene>
    <name evidence="10" type="ORF">CLV58_106270</name>
</gene>
<dbReference type="SUPFAM" id="SSF52540">
    <property type="entry name" value="P-loop containing nucleoside triphosphate hydrolases"/>
    <property type="match status" value="1"/>
</dbReference>
<dbReference type="InterPro" id="IPR058031">
    <property type="entry name" value="AAA_lid_NorR"/>
</dbReference>
<feature type="domain" description="Response regulatory" evidence="9">
    <location>
        <begin position="27"/>
        <end position="146"/>
    </location>
</feature>
<keyword evidence="11" id="KW-1185">Reference proteome</keyword>
<dbReference type="InterPro" id="IPR002197">
    <property type="entry name" value="HTH_Fis"/>
</dbReference>
<dbReference type="InterPro" id="IPR025943">
    <property type="entry name" value="Sigma_54_int_dom_ATP-bd_2"/>
</dbReference>
<comment type="caution">
    <text evidence="10">The sequence shown here is derived from an EMBL/GenBank/DDBJ whole genome shotgun (WGS) entry which is preliminary data.</text>
</comment>
<feature type="region of interest" description="Disordered" evidence="7">
    <location>
        <begin position="150"/>
        <end position="192"/>
    </location>
</feature>
<protein>
    <submittedName>
        <fullName evidence="10">DNA-binding NtrC family response regulator</fullName>
    </submittedName>
</protein>
<dbReference type="Pfam" id="PF00072">
    <property type="entry name" value="Response_reg"/>
    <property type="match status" value="1"/>
</dbReference>
<dbReference type="GO" id="GO:0000160">
    <property type="term" value="P:phosphorelay signal transduction system"/>
    <property type="evidence" value="ECO:0007669"/>
    <property type="project" value="InterPro"/>
</dbReference>
<dbReference type="InterPro" id="IPR003593">
    <property type="entry name" value="AAA+_ATPase"/>
</dbReference>
<dbReference type="InterPro" id="IPR002078">
    <property type="entry name" value="Sigma_54_int"/>
</dbReference>
<evidence type="ECO:0000256" key="3">
    <source>
        <dbReference type="ARBA" id="ARBA00023015"/>
    </source>
</evidence>
<dbReference type="InterPro" id="IPR009057">
    <property type="entry name" value="Homeodomain-like_sf"/>
</dbReference>
<feature type="domain" description="Sigma-54 factor interaction" evidence="8">
    <location>
        <begin position="193"/>
        <end position="417"/>
    </location>
</feature>
<proteinExistence type="predicted"/>
<dbReference type="PROSITE" id="PS50110">
    <property type="entry name" value="RESPONSE_REGULATORY"/>
    <property type="match status" value="1"/>
</dbReference>
<dbReference type="PANTHER" id="PTHR32071">
    <property type="entry name" value="TRANSCRIPTIONAL REGULATORY PROTEIN"/>
    <property type="match status" value="1"/>
</dbReference>
<evidence type="ECO:0000256" key="6">
    <source>
        <dbReference type="PROSITE-ProRule" id="PRU00169"/>
    </source>
</evidence>
<evidence type="ECO:0000256" key="4">
    <source>
        <dbReference type="ARBA" id="ARBA00023125"/>
    </source>
</evidence>
<reference evidence="10 11" key="1">
    <citation type="submission" date="2018-03" db="EMBL/GenBank/DDBJ databases">
        <title>Genomic Encyclopedia of Archaeal and Bacterial Type Strains, Phase II (KMG-II): from individual species to whole genera.</title>
        <authorList>
            <person name="Goeker M."/>
        </authorList>
    </citation>
    <scope>NUCLEOTIDE SEQUENCE [LARGE SCALE GENOMIC DNA]</scope>
    <source>
        <strain evidence="10 11">DSM 28354</strain>
    </source>
</reference>
<dbReference type="InterPro" id="IPR001789">
    <property type="entry name" value="Sig_transdc_resp-reg_receiver"/>
</dbReference>
<dbReference type="InterPro" id="IPR011006">
    <property type="entry name" value="CheY-like_superfamily"/>
</dbReference>
<evidence type="ECO:0000259" key="9">
    <source>
        <dbReference type="PROSITE" id="PS50110"/>
    </source>
</evidence>
<dbReference type="Pfam" id="PF02954">
    <property type="entry name" value="HTH_8"/>
    <property type="match status" value="1"/>
</dbReference>
<feature type="modified residue" description="4-aspartylphosphate" evidence="6">
    <location>
        <position position="76"/>
    </location>
</feature>
<evidence type="ECO:0000256" key="5">
    <source>
        <dbReference type="ARBA" id="ARBA00023163"/>
    </source>
</evidence>
<sequence length="489" mass="54935">MGNHSFIPEREATFARLFYLWPMQESRVLLVDDDPDVLLAARLLLKRHFGSIDIEKNPEKLPFLLNNSHYDAIVLDMNFQRDVSSGREGFAWLDRILDIDPQARVVLFTAYGDVEMAVRAMKAGAVDFVLKPWQNDKFVETIRGAIARGESARRTGGDERKNDNAASAGKNDSSRKPAKSTAGPSLTQSLVGPSLRPLLDTISRVAPTDANMLILGENGTGKDMIARAIHAQSNRRDKPFVSVDVGALTESLFESELFGHVKGAFTDAREDRLGRFEEANGGTLFLDEIGNLTLAQQARLLTVLQQRQVTRVGSNKARPVDIRLICATNVDLNERVADRSFRQDLLYRINTIELVLPPLRQRPEDLRLLAEHFIDRYARQYNRPVTGLSAALLTEMKSYDWPGNVRELQHSIERAVILAPGTILEPADMAFRKSTAASSPVMQTMQLDDMERQLIQRAMQKHQGNITDVARELGLSRQALYRRLEKFGM</sequence>
<dbReference type="GO" id="GO:0043565">
    <property type="term" value="F:sequence-specific DNA binding"/>
    <property type="evidence" value="ECO:0007669"/>
    <property type="project" value="InterPro"/>
</dbReference>
<evidence type="ECO:0000313" key="10">
    <source>
        <dbReference type="EMBL" id="PRY41083.1"/>
    </source>
</evidence>
<dbReference type="InterPro" id="IPR027417">
    <property type="entry name" value="P-loop_NTPase"/>
</dbReference>
<keyword evidence="3" id="KW-0805">Transcription regulation</keyword>
<dbReference type="PROSITE" id="PS50045">
    <property type="entry name" value="SIGMA54_INTERACT_4"/>
    <property type="match status" value="1"/>
</dbReference>
<evidence type="ECO:0000256" key="7">
    <source>
        <dbReference type="SAM" id="MobiDB-lite"/>
    </source>
</evidence>
<dbReference type="PROSITE" id="PS00688">
    <property type="entry name" value="SIGMA54_INTERACT_3"/>
    <property type="match status" value="1"/>
</dbReference>
<dbReference type="SUPFAM" id="SSF46689">
    <property type="entry name" value="Homeodomain-like"/>
    <property type="match status" value="1"/>
</dbReference>
<dbReference type="Gene3D" id="3.40.50.2300">
    <property type="match status" value="1"/>
</dbReference>
<evidence type="ECO:0000256" key="1">
    <source>
        <dbReference type="ARBA" id="ARBA00022741"/>
    </source>
</evidence>
<evidence type="ECO:0000256" key="2">
    <source>
        <dbReference type="ARBA" id="ARBA00022840"/>
    </source>
</evidence>
<dbReference type="Gene3D" id="3.40.50.300">
    <property type="entry name" value="P-loop containing nucleotide triphosphate hydrolases"/>
    <property type="match status" value="1"/>
</dbReference>
<dbReference type="Gene3D" id="1.10.8.60">
    <property type="match status" value="1"/>
</dbReference>
<evidence type="ECO:0000259" key="8">
    <source>
        <dbReference type="PROSITE" id="PS50045"/>
    </source>
</evidence>
<keyword evidence="2" id="KW-0067">ATP-binding</keyword>
<dbReference type="FunFam" id="3.40.50.300:FF:000006">
    <property type="entry name" value="DNA-binding transcriptional regulator NtrC"/>
    <property type="match status" value="1"/>
</dbReference>
<dbReference type="PROSITE" id="PS00676">
    <property type="entry name" value="SIGMA54_INTERACT_2"/>
    <property type="match status" value="1"/>
</dbReference>
<dbReference type="Gene3D" id="1.10.10.60">
    <property type="entry name" value="Homeodomain-like"/>
    <property type="match status" value="1"/>
</dbReference>
<accession>A0A2T0T608</accession>
<dbReference type="PRINTS" id="PR01590">
    <property type="entry name" value="HTHFIS"/>
</dbReference>
<keyword evidence="6" id="KW-0597">Phosphoprotein</keyword>
<feature type="compositionally biased region" description="Polar residues" evidence="7">
    <location>
        <begin position="182"/>
        <end position="191"/>
    </location>
</feature>
<dbReference type="CDD" id="cd00009">
    <property type="entry name" value="AAA"/>
    <property type="match status" value="1"/>
</dbReference>
<dbReference type="GO" id="GO:0006355">
    <property type="term" value="P:regulation of DNA-templated transcription"/>
    <property type="evidence" value="ECO:0007669"/>
    <property type="project" value="InterPro"/>
</dbReference>
<dbReference type="EMBL" id="PVTE01000006">
    <property type="protein sequence ID" value="PRY41083.1"/>
    <property type="molecule type" value="Genomic_DNA"/>
</dbReference>
<keyword evidence="5" id="KW-0804">Transcription</keyword>
<dbReference type="Pfam" id="PF00158">
    <property type="entry name" value="Sigma54_activat"/>
    <property type="match status" value="1"/>
</dbReference>
<dbReference type="Proteomes" id="UP000238375">
    <property type="component" value="Unassembled WGS sequence"/>
</dbReference>
<dbReference type="AlphaFoldDB" id="A0A2T0T608"/>